<gene>
    <name evidence="15" type="ORF">HNR53_003907</name>
</gene>
<dbReference type="GO" id="GO:0006465">
    <property type="term" value="P:signal peptide processing"/>
    <property type="evidence" value="ECO:0007669"/>
    <property type="project" value="InterPro"/>
</dbReference>
<comment type="catalytic activity">
    <reaction evidence="1 12">
        <text>Cleavage of hydrophobic, N-terminal signal or leader sequences from secreted and periplasmic proteins.</text>
        <dbReference type="EC" id="3.4.21.89"/>
    </reaction>
</comment>
<dbReference type="InterPro" id="IPR019756">
    <property type="entry name" value="Pept_S26A_signal_pept_1_Ser-AS"/>
</dbReference>
<proteinExistence type="inferred from homology"/>
<dbReference type="AlphaFoldDB" id="A0A7X0HUT5"/>
<evidence type="ECO:0000256" key="9">
    <source>
        <dbReference type="ARBA" id="ARBA00022989"/>
    </source>
</evidence>
<dbReference type="PROSITE" id="PS00760">
    <property type="entry name" value="SPASE_I_2"/>
    <property type="match status" value="1"/>
</dbReference>
<dbReference type="PANTHER" id="PTHR43390:SF8">
    <property type="entry name" value="SIGNAL PEPTIDASE I"/>
    <property type="match status" value="1"/>
</dbReference>
<dbReference type="PRINTS" id="PR00727">
    <property type="entry name" value="LEADERPTASE"/>
</dbReference>
<evidence type="ECO:0000256" key="8">
    <source>
        <dbReference type="ARBA" id="ARBA00022801"/>
    </source>
</evidence>
<feature type="active site" evidence="11">
    <location>
        <position position="76"/>
    </location>
</feature>
<comment type="caution">
    <text evidence="15">The sequence shown here is derived from an EMBL/GenBank/DDBJ whole genome shotgun (WGS) entry which is preliminary data.</text>
</comment>
<dbReference type="EMBL" id="JACHGK010000018">
    <property type="protein sequence ID" value="MBB6447228.1"/>
    <property type="molecule type" value="Genomic_DNA"/>
</dbReference>
<dbReference type="PANTHER" id="PTHR43390">
    <property type="entry name" value="SIGNAL PEPTIDASE I"/>
    <property type="match status" value="1"/>
</dbReference>
<evidence type="ECO:0000256" key="2">
    <source>
        <dbReference type="ARBA" id="ARBA00004401"/>
    </source>
</evidence>
<dbReference type="InterPro" id="IPR036286">
    <property type="entry name" value="LexA/Signal_pep-like_sf"/>
</dbReference>
<dbReference type="InterPro" id="IPR019758">
    <property type="entry name" value="Pept_S26A_signal_pept_1_CS"/>
</dbReference>
<keyword evidence="5" id="KW-1003">Cell membrane</keyword>
<dbReference type="InterPro" id="IPR000223">
    <property type="entry name" value="Pept_S26A_signal_pept_1"/>
</dbReference>
<sequence>MTKRKNEFFEWTKAILVAILIAVGIRTFLFTPIVVDGESMIPTLHNEDRMVVSKFGTPDRFDIVVFHADEYNDYIKRVIGLPGDKIEYKNDVLYINDKAYAEKYLDESKKEMKALYGKDALLTEDFTLKELWGYETVPKNTIFVMGDNRRNSKDSRHIGVVPLDKVVGNTNVIYWPLEDMKIVK</sequence>
<dbReference type="RefSeq" id="WP_184528980.1">
    <property type="nucleotide sequence ID" value="NZ_JACHGK010000018.1"/>
</dbReference>
<accession>A0A7X0HUT5</accession>
<comment type="subcellular location">
    <subcellularLocation>
        <location evidence="2">Cell membrane</location>
        <topology evidence="2">Single-pass type II membrane protein</topology>
    </subcellularLocation>
    <subcellularLocation>
        <location evidence="13">Membrane</location>
        <topology evidence="13">Single-pass type II membrane protein</topology>
    </subcellularLocation>
</comment>
<keyword evidence="16" id="KW-1185">Reference proteome</keyword>
<feature type="domain" description="Peptidase S26" evidence="14">
    <location>
        <begin position="9"/>
        <end position="175"/>
    </location>
</feature>
<evidence type="ECO:0000256" key="3">
    <source>
        <dbReference type="ARBA" id="ARBA00009370"/>
    </source>
</evidence>
<dbReference type="InterPro" id="IPR019757">
    <property type="entry name" value="Pept_S26A_signal_pept_1_Lys-AS"/>
</dbReference>
<evidence type="ECO:0000256" key="6">
    <source>
        <dbReference type="ARBA" id="ARBA00022670"/>
    </source>
</evidence>
<organism evidence="15 16">
    <name type="scientific">Bacillus benzoevorans</name>
    <dbReference type="NCBI Taxonomy" id="1456"/>
    <lineage>
        <taxon>Bacteria</taxon>
        <taxon>Bacillati</taxon>
        <taxon>Bacillota</taxon>
        <taxon>Bacilli</taxon>
        <taxon>Bacillales</taxon>
        <taxon>Bacillaceae</taxon>
        <taxon>Bacillus</taxon>
    </lineage>
</organism>
<dbReference type="EC" id="3.4.21.89" evidence="4 12"/>
<evidence type="ECO:0000256" key="13">
    <source>
        <dbReference type="RuleBase" id="RU362042"/>
    </source>
</evidence>
<dbReference type="GO" id="GO:0004252">
    <property type="term" value="F:serine-type endopeptidase activity"/>
    <property type="evidence" value="ECO:0007669"/>
    <property type="project" value="InterPro"/>
</dbReference>
<keyword evidence="6 12" id="KW-0645">Protease</keyword>
<dbReference type="SUPFAM" id="SSF51306">
    <property type="entry name" value="LexA/Signal peptidase"/>
    <property type="match status" value="1"/>
</dbReference>
<keyword evidence="8 12" id="KW-0378">Hydrolase</keyword>
<feature type="transmembrane region" description="Helical" evidence="12">
    <location>
        <begin position="12"/>
        <end position="35"/>
    </location>
</feature>
<dbReference type="NCBIfam" id="TIGR02227">
    <property type="entry name" value="sigpep_I_bact"/>
    <property type="match status" value="1"/>
</dbReference>
<protein>
    <recommendedName>
        <fullName evidence="4 12">Signal peptidase I</fullName>
        <ecNumber evidence="4 12">3.4.21.89</ecNumber>
    </recommendedName>
</protein>
<keyword evidence="7 12" id="KW-0812">Transmembrane</keyword>
<dbReference type="Proteomes" id="UP000531594">
    <property type="component" value="Unassembled WGS sequence"/>
</dbReference>
<keyword evidence="10 12" id="KW-0472">Membrane</keyword>
<dbReference type="CDD" id="cd06530">
    <property type="entry name" value="S26_SPase_I"/>
    <property type="match status" value="1"/>
</dbReference>
<evidence type="ECO:0000313" key="16">
    <source>
        <dbReference type="Proteomes" id="UP000531594"/>
    </source>
</evidence>
<evidence type="ECO:0000256" key="5">
    <source>
        <dbReference type="ARBA" id="ARBA00022475"/>
    </source>
</evidence>
<dbReference type="FunFam" id="2.10.109.10:FF:000008">
    <property type="entry name" value="Signal peptidase I"/>
    <property type="match status" value="1"/>
</dbReference>
<evidence type="ECO:0000256" key="10">
    <source>
        <dbReference type="ARBA" id="ARBA00023136"/>
    </source>
</evidence>
<evidence type="ECO:0000313" key="15">
    <source>
        <dbReference type="EMBL" id="MBB6447228.1"/>
    </source>
</evidence>
<dbReference type="Gene3D" id="2.10.109.10">
    <property type="entry name" value="Umud Fragment, subunit A"/>
    <property type="match status" value="1"/>
</dbReference>
<dbReference type="InterPro" id="IPR019533">
    <property type="entry name" value="Peptidase_S26"/>
</dbReference>
<evidence type="ECO:0000256" key="1">
    <source>
        <dbReference type="ARBA" id="ARBA00000677"/>
    </source>
</evidence>
<dbReference type="GO" id="GO:0009003">
    <property type="term" value="F:signal peptidase activity"/>
    <property type="evidence" value="ECO:0007669"/>
    <property type="project" value="UniProtKB-EC"/>
</dbReference>
<evidence type="ECO:0000259" key="14">
    <source>
        <dbReference type="Pfam" id="PF10502"/>
    </source>
</evidence>
<dbReference type="PROSITE" id="PS00501">
    <property type="entry name" value="SPASE_I_1"/>
    <property type="match status" value="1"/>
</dbReference>
<dbReference type="GO" id="GO:0005886">
    <property type="term" value="C:plasma membrane"/>
    <property type="evidence" value="ECO:0007669"/>
    <property type="project" value="UniProtKB-SubCell"/>
</dbReference>
<evidence type="ECO:0000256" key="4">
    <source>
        <dbReference type="ARBA" id="ARBA00013208"/>
    </source>
</evidence>
<keyword evidence="9 12" id="KW-1133">Transmembrane helix</keyword>
<evidence type="ECO:0000256" key="11">
    <source>
        <dbReference type="PIRSR" id="PIRSR600223-1"/>
    </source>
</evidence>
<evidence type="ECO:0000256" key="12">
    <source>
        <dbReference type="RuleBase" id="RU003993"/>
    </source>
</evidence>
<reference evidence="15 16" key="1">
    <citation type="submission" date="2020-08" db="EMBL/GenBank/DDBJ databases">
        <title>Genomic Encyclopedia of Type Strains, Phase IV (KMG-IV): sequencing the most valuable type-strain genomes for metagenomic binning, comparative biology and taxonomic classification.</title>
        <authorList>
            <person name="Goeker M."/>
        </authorList>
    </citation>
    <scope>NUCLEOTIDE SEQUENCE [LARGE SCALE GENOMIC DNA]</scope>
    <source>
        <strain evidence="15 16">DSM 5391</strain>
    </source>
</reference>
<dbReference type="Pfam" id="PF10502">
    <property type="entry name" value="Peptidase_S26"/>
    <property type="match status" value="1"/>
</dbReference>
<evidence type="ECO:0000256" key="7">
    <source>
        <dbReference type="ARBA" id="ARBA00022692"/>
    </source>
</evidence>
<name>A0A7X0HUT5_9BACI</name>
<dbReference type="PROSITE" id="PS00761">
    <property type="entry name" value="SPASE_I_3"/>
    <property type="match status" value="1"/>
</dbReference>
<comment type="similarity">
    <text evidence="3 13">Belongs to the peptidase S26 family.</text>
</comment>
<feature type="active site" evidence="11">
    <location>
        <position position="39"/>
    </location>
</feature>